<dbReference type="SUPFAM" id="SSF81383">
    <property type="entry name" value="F-box domain"/>
    <property type="match status" value="1"/>
</dbReference>
<dbReference type="Proteomes" id="UP000078397">
    <property type="component" value="Unassembled WGS sequence"/>
</dbReference>
<evidence type="ECO:0000313" key="1">
    <source>
        <dbReference type="EMBL" id="OAQ64992.1"/>
    </source>
</evidence>
<dbReference type="RefSeq" id="XP_018142306.1">
    <property type="nucleotide sequence ID" value="XM_018285254.1"/>
</dbReference>
<dbReference type="AlphaFoldDB" id="A0A179FHJ3"/>
<dbReference type="GeneID" id="28849248"/>
<dbReference type="OrthoDB" id="4192220at2759"/>
<name>A0A179FHJ3_METCM</name>
<reference evidence="1 2" key="1">
    <citation type="journal article" date="2016" name="PLoS Pathog.">
        <title>Biosynthesis of antibiotic leucinostatins in bio-control fungus Purpureocillium lilacinum and their inhibition on phytophthora revealed by genome mining.</title>
        <authorList>
            <person name="Wang G."/>
            <person name="Liu Z."/>
            <person name="Lin R."/>
            <person name="Li E."/>
            <person name="Mao Z."/>
            <person name="Ling J."/>
            <person name="Yang Y."/>
            <person name="Yin W.B."/>
            <person name="Xie B."/>
        </authorList>
    </citation>
    <scope>NUCLEOTIDE SEQUENCE [LARGE SCALE GENOMIC DNA]</scope>
    <source>
        <strain evidence="1">170</strain>
    </source>
</reference>
<accession>A0A179FHJ3</accession>
<evidence type="ECO:0000313" key="2">
    <source>
        <dbReference type="Proteomes" id="UP000078397"/>
    </source>
</evidence>
<keyword evidence="2" id="KW-1185">Reference proteome</keyword>
<organism evidence="1 2">
    <name type="scientific">Pochonia chlamydosporia 170</name>
    <dbReference type="NCBI Taxonomy" id="1380566"/>
    <lineage>
        <taxon>Eukaryota</taxon>
        <taxon>Fungi</taxon>
        <taxon>Dikarya</taxon>
        <taxon>Ascomycota</taxon>
        <taxon>Pezizomycotina</taxon>
        <taxon>Sordariomycetes</taxon>
        <taxon>Hypocreomycetidae</taxon>
        <taxon>Hypocreales</taxon>
        <taxon>Clavicipitaceae</taxon>
        <taxon>Pochonia</taxon>
    </lineage>
</organism>
<dbReference type="EMBL" id="LSBJ02000005">
    <property type="protein sequence ID" value="OAQ64992.1"/>
    <property type="molecule type" value="Genomic_DNA"/>
</dbReference>
<dbReference type="KEGG" id="pchm:VFPPC_06175"/>
<sequence>MVPTKPIIEVLPSELLGSILHHVYASHDQEAGSSLSCLLVCRQWRDLGLPILYRDLVLGSAQLPHFLAVFNQQAISAFTQSLTIRVSWPQTATSDELAPGKLPDAWLRRLVQDVMDHMGPRLRSCCLSTSCPVSRATILAFLRALPASCINLELDTENYDTDDLDNPFGHRDTDDVPDNAVHLCHELRGILPRLVQARIRLRTMCAAIVGTYNEYHDFQAVSLPSMDSLMISCVDGWGVGKRCHQQPRGVQSLEPTSWHSVIHGLQQVAKTIERPDVQLVVMGCVGGSEQDRRHHKTLLRCHVSQDITTRAFSVLNLPRIESLDNESPSIYYARTQDGGIVTGGYSLLQESIEGRLWRTLTTGTRLPADAAKVSRIPLRKEMVWPETEWREKYPRKSCLLWVNERKTGMRLVECEERHDFDLRGLVEETPGGWHRPVEHELALLVKDEQELGS</sequence>
<protein>
    <submittedName>
        <fullName evidence="1">F-box-like domain-containing protein</fullName>
    </submittedName>
</protein>
<proteinExistence type="predicted"/>
<comment type="caution">
    <text evidence="1">The sequence shown here is derived from an EMBL/GenBank/DDBJ whole genome shotgun (WGS) entry which is preliminary data.</text>
</comment>
<gene>
    <name evidence="1" type="ORF">VFPPC_06175</name>
</gene>
<dbReference type="STRING" id="1380566.A0A179FHJ3"/>
<dbReference type="InterPro" id="IPR036047">
    <property type="entry name" value="F-box-like_dom_sf"/>
</dbReference>